<dbReference type="EMBL" id="LAZR01000287">
    <property type="protein sequence ID" value="KKN76931.1"/>
    <property type="molecule type" value="Genomic_DNA"/>
</dbReference>
<accession>A0A0F9VU00</accession>
<sequence>MILDAMVDMGIFEIQCDKDKVIWSVTERLTSFTIEFESLDDALYWIKREVNSVVIEED</sequence>
<reference evidence="1" key="1">
    <citation type="journal article" date="2015" name="Nature">
        <title>Complex archaea that bridge the gap between prokaryotes and eukaryotes.</title>
        <authorList>
            <person name="Spang A."/>
            <person name="Saw J.H."/>
            <person name="Jorgensen S.L."/>
            <person name="Zaremba-Niedzwiedzka K."/>
            <person name="Martijn J."/>
            <person name="Lind A.E."/>
            <person name="van Eijk R."/>
            <person name="Schleper C."/>
            <person name="Guy L."/>
            <person name="Ettema T.J."/>
        </authorList>
    </citation>
    <scope>NUCLEOTIDE SEQUENCE</scope>
</reference>
<dbReference type="AlphaFoldDB" id="A0A0F9VU00"/>
<name>A0A0F9VU00_9ZZZZ</name>
<protein>
    <submittedName>
        <fullName evidence="1">Uncharacterized protein</fullName>
    </submittedName>
</protein>
<organism evidence="1">
    <name type="scientific">marine sediment metagenome</name>
    <dbReference type="NCBI Taxonomy" id="412755"/>
    <lineage>
        <taxon>unclassified sequences</taxon>
        <taxon>metagenomes</taxon>
        <taxon>ecological metagenomes</taxon>
    </lineage>
</organism>
<proteinExistence type="predicted"/>
<evidence type="ECO:0000313" key="1">
    <source>
        <dbReference type="EMBL" id="KKN76931.1"/>
    </source>
</evidence>
<comment type="caution">
    <text evidence="1">The sequence shown here is derived from an EMBL/GenBank/DDBJ whole genome shotgun (WGS) entry which is preliminary data.</text>
</comment>
<gene>
    <name evidence="1" type="ORF">LCGC14_0365830</name>
</gene>